<proteinExistence type="predicted"/>
<evidence type="ECO:0000313" key="2">
    <source>
        <dbReference type="WBParaSite" id="Hba_11709"/>
    </source>
</evidence>
<keyword evidence="1" id="KW-1185">Reference proteome</keyword>
<organism evidence="1 2">
    <name type="scientific">Heterorhabditis bacteriophora</name>
    <name type="common">Entomopathogenic nematode worm</name>
    <dbReference type="NCBI Taxonomy" id="37862"/>
    <lineage>
        <taxon>Eukaryota</taxon>
        <taxon>Metazoa</taxon>
        <taxon>Ecdysozoa</taxon>
        <taxon>Nematoda</taxon>
        <taxon>Chromadorea</taxon>
        <taxon>Rhabditida</taxon>
        <taxon>Rhabditina</taxon>
        <taxon>Rhabditomorpha</taxon>
        <taxon>Strongyloidea</taxon>
        <taxon>Heterorhabditidae</taxon>
        <taxon>Heterorhabditis</taxon>
    </lineage>
</organism>
<dbReference type="AlphaFoldDB" id="A0A1I7X2R1"/>
<dbReference type="WBParaSite" id="Hba_11709">
    <property type="protein sequence ID" value="Hba_11709"/>
    <property type="gene ID" value="Hba_11709"/>
</dbReference>
<evidence type="ECO:0000313" key="1">
    <source>
        <dbReference type="Proteomes" id="UP000095283"/>
    </source>
</evidence>
<reference evidence="2" key="1">
    <citation type="submission" date="2016-11" db="UniProtKB">
        <authorList>
            <consortium name="WormBaseParasite"/>
        </authorList>
    </citation>
    <scope>IDENTIFICATION</scope>
</reference>
<name>A0A1I7X2R1_HETBA</name>
<sequence length="72" mass="8144">MGGTISAETNVAENPQLLKLTALEIISDNDPFWNSLFSFNLKIDDDDIKLSQCNKLVFRLLFRLVVCNQLSL</sequence>
<accession>A0A1I7X2R1</accession>
<protein>
    <submittedName>
        <fullName evidence="2">C2 domain-containing protein</fullName>
    </submittedName>
</protein>
<dbReference type="Proteomes" id="UP000095283">
    <property type="component" value="Unplaced"/>
</dbReference>